<evidence type="ECO:0000256" key="2">
    <source>
        <dbReference type="SAM" id="Phobius"/>
    </source>
</evidence>
<organism evidence="3 4">
    <name type="scientific">Candidatus Nitrosymbiomonas proteolyticus</name>
    <dbReference type="NCBI Taxonomy" id="2608984"/>
    <lineage>
        <taxon>Bacteria</taxon>
        <taxon>Bacillati</taxon>
        <taxon>Armatimonadota</taxon>
        <taxon>Armatimonadota incertae sedis</taxon>
        <taxon>Candidatus Nitrosymbiomonas</taxon>
    </lineage>
</organism>
<gene>
    <name evidence="3" type="ORF">NPRO_02100</name>
</gene>
<feature type="compositionally biased region" description="Basic and acidic residues" evidence="1">
    <location>
        <begin position="1"/>
        <end position="10"/>
    </location>
</feature>
<feature type="region of interest" description="Disordered" evidence="1">
    <location>
        <begin position="1"/>
        <end position="20"/>
    </location>
</feature>
<feature type="transmembrane region" description="Helical" evidence="2">
    <location>
        <begin position="125"/>
        <end position="146"/>
    </location>
</feature>
<keyword evidence="2" id="KW-0812">Transmembrane</keyword>
<evidence type="ECO:0000313" key="4">
    <source>
        <dbReference type="Proteomes" id="UP000662873"/>
    </source>
</evidence>
<evidence type="ECO:0000256" key="1">
    <source>
        <dbReference type="SAM" id="MobiDB-lite"/>
    </source>
</evidence>
<name>A0A809RDY5_9BACT</name>
<keyword evidence="2" id="KW-1133">Transmembrane helix</keyword>
<feature type="transmembrane region" description="Helical" evidence="2">
    <location>
        <begin position="26"/>
        <end position="46"/>
    </location>
</feature>
<protein>
    <submittedName>
        <fullName evidence="3">Hypothetical conserved protein</fullName>
    </submittedName>
</protein>
<evidence type="ECO:0000313" key="3">
    <source>
        <dbReference type="EMBL" id="BBO22615.1"/>
    </source>
</evidence>
<dbReference type="KEGG" id="npy:NPRO_02100"/>
<dbReference type="EMBL" id="AP021858">
    <property type="protein sequence ID" value="BBO22615.1"/>
    <property type="molecule type" value="Genomic_DNA"/>
</dbReference>
<dbReference type="Proteomes" id="UP000662873">
    <property type="component" value="Chromosome"/>
</dbReference>
<proteinExistence type="predicted"/>
<feature type="transmembrane region" description="Helical" evidence="2">
    <location>
        <begin position="58"/>
        <end position="78"/>
    </location>
</feature>
<keyword evidence="2" id="KW-0472">Membrane</keyword>
<feature type="transmembrane region" description="Helical" evidence="2">
    <location>
        <begin position="85"/>
        <end position="105"/>
    </location>
</feature>
<accession>A0A809RDY5</accession>
<sequence length="159" mass="17495">MPFEPLRTDEELPAPAPKTQDADTQMLFGCSSFVGVALVTYLLTVWPHFAFVETHKTLTLLMDLVIGGVPAAAFGAWATRRFGMAAAGGFIGGVLTSSTFLYLRLDQYFALRAVKEAPQPEYPSAWTYLVPLAWFLTSAVVVALFIRREEYAADEPKAQ</sequence>
<reference evidence="3" key="1">
    <citation type="journal article" name="DNA Res.">
        <title>The physiological potential of anammox bacteria as revealed by their core genome structure.</title>
        <authorList>
            <person name="Okubo T."/>
            <person name="Toyoda A."/>
            <person name="Fukuhara K."/>
            <person name="Uchiyama I."/>
            <person name="Harigaya Y."/>
            <person name="Kuroiwa M."/>
            <person name="Suzuki T."/>
            <person name="Murakami Y."/>
            <person name="Suwa Y."/>
            <person name="Takami H."/>
        </authorList>
    </citation>
    <scope>NUCLEOTIDE SEQUENCE</scope>
    <source>
        <strain evidence="3">317325-2</strain>
    </source>
</reference>
<dbReference type="AlphaFoldDB" id="A0A809RDY5"/>